<reference evidence="9 10" key="1">
    <citation type="submission" date="2015-07" db="EMBL/GenBank/DDBJ databases">
        <title>The genome of Dufourea novaeangliae.</title>
        <authorList>
            <person name="Pan H."/>
            <person name="Kapheim K."/>
        </authorList>
    </citation>
    <scope>NUCLEOTIDE SEQUENCE [LARGE SCALE GENOMIC DNA]</scope>
    <source>
        <strain evidence="9">0120121106</strain>
        <tissue evidence="9">Whole body</tissue>
    </source>
</reference>
<keyword evidence="2" id="KW-0813">Transport</keyword>
<dbReference type="PROSITE" id="PS50850">
    <property type="entry name" value="MFS"/>
    <property type="match status" value="1"/>
</dbReference>
<organism evidence="9 10">
    <name type="scientific">Dufourea novaeangliae</name>
    <name type="common">Sweat bee</name>
    <dbReference type="NCBI Taxonomy" id="178035"/>
    <lineage>
        <taxon>Eukaryota</taxon>
        <taxon>Metazoa</taxon>
        <taxon>Ecdysozoa</taxon>
        <taxon>Arthropoda</taxon>
        <taxon>Hexapoda</taxon>
        <taxon>Insecta</taxon>
        <taxon>Pterygota</taxon>
        <taxon>Neoptera</taxon>
        <taxon>Endopterygota</taxon>
        <taxon>Hymenoptera</taxon>
        <taxon>Apocrita</taxon>
        <taxon>Aculeata</taxon>
        <taxon>Apoidea</taxon>
        <taxon>Anthophila</taxon>
        <taxon>Halictidae</taxon>
        <taxon>Rophitinae</taxon>
        <taxon>Dufourea</taxon>
    </lineage>
</organism>
<dbReference type="InterPro" id="IPR020846">
    <property type="entry name" value="MFS_dom"/>
</dbReference>
<comment type="subcellular location">
    <subcellularLocation>
        <location evidence="1">Membrane</location>
        <topology evidence="1">Multi-pass membrane protein</topology>
    </subcellularLocation>
</comment>
<dbReference type="InterPro" id="IPR036259">
    <property type="entry name" value="MFS_trans_sf"/>
</dbReference>
<dbReference type="Gene3D" id="1.20.1250.20">
    <property type="entry name" value="MFS general substrate transporter like domains"/>
    <property type="match status" value="1"/>
</dbReference>
<sequence length="660" mass="72885">MADDAVTPNVSPYDYHMVNEENAQNRSRERQIKGTMLSEFRSISRSDWITVSILCFVNLINYMDRFTLAGMLHNIKNDFKIRNDESGLLQTAFILSYMVFAPLFGYLGDRYNRKIIMSSGVFLWCLTTFIGSYMKTFGWFLLFRALVGVGEASYSTIAPTIISDLFVKDMRSKMLAFFYFAIPVGSGLGYIIGGETARATGVWQWGLRITPMLGVIAIILLLTVVRDPIRGEREGGVHLTNTAWSSDVKQLLKNPSFMLSTAGFTCVAFVTGALAWWAPTFLQLGFALQPNGTNIDPDDVSYKFGLIGMASGLIGVPLGSFLAQKLRVQWKQADPLICAGGLLISVPLLFFAILTANTSSVTCYTLIFFGQLSLNLNWSIVADILLYVVIPTRRSTAEAFQILIAHALGDAGSPYLIGLLSEGLKTVLLPDLHVDTDIMPPAQKIQDTFVEFRSLQYAMFLTLFVEVIGSLFFFLTALYIQKDKELVSLAIAESKRDCWGPSLMSVKHRHDLGHVTITPTPIPSSITDEKPFFCVRWSSRRVVESVASVNKKWRVKEDTRGLAISVWRGEERQDMVAHAPLFVVHASQASRQLPTFAPATSSENLTSLVAKTGCREQGRARGRSALADGILLLAGRTLNDVGLGGRTITVPAADPGDEIQ</sequence>
<evidence type="ECO:0000313" key="10">
    <source>
        <dbReference type="Proteomes" id="UP000076502"/>
    </source>
</evidence>
<evidence type="ECO:0000256" key="1">
    <source>
        <dbReference type="ARBA" id="ARBA00004141"/>
    </source>
</evidence>
<dbReference type="SUPFAM" id="SSF103473">
    <property type="entry name" value="MFS general substrate transporter"/>
    <property type="match status" value="1"/>
</dbReference>
<keyword evidence="3 7" id="KW-0812">Transmembrane</keyword>
<feature type="transmembrane region" description="Helical" evidence="7">
    <location>
        <begin position="335"/>
        <end position="354"/>
    </location>
</feature>
<feature type="transmembrane region" description="Helical" evidence="7">
    <location>
        <begin position="257"/>
        <end position="278"/>
    </location>
</feature>
<evidence type="ECO:0000256" key="3">
    <source>
        <dbReference type="ARBA" id="ARBA00022692"/>
    </source>
</evidence>
<name>A0A154PEF7_DUFNO</name>
<feature type="transmembrane region" description="Helical" evidence="7">
    <location>
        <begin position="88"/>
        <end position="108"/>
    </location>
</feature>
<dbReference type="Proteomes" id="UP000076502">
    <property type="component" value="Unassembled WGS sequence"/>
</dbReference>
<feature type="transmembrane region" description="Helical" evidence="7">
    <location>
        <begin position="457"/>
        <end position="480"/>
    </location>
</feature>
<comment type="similarity">
    <text evidence="6">Belongs to the major facilitator superfamily. Spinster (TC 2.A.1.49) family.</text>
</comment>
<dbReference type="GO" id="GO:0022857">
    <property type="term" value="F:transmembrane transporter activity"/>
    <property type="evidence" value="ECO:0007669"/>
    <property type="project" value="InterPro"/>
</dbReference>
<dbReference type="Pfam" id="PF07690">
    <property type="entry name" value="MFS_1"/>
    <property type="match status" value="1"/>
</dbReference>
<evidence type="ECO:0000259" key="8">
    <source>
        <dbReference type="PROSITE" id="PS50850"/>
    </source>
</evidence>
<dbReference type="EMBL" id="KQ434874">
    <property type="protein sequence ID" value="KZC09658.1"/>
    <property type="molecule type" value="Genomic_DNA"/>
</dbReference>
<evidence type="ECO:0000256" key="5">
    <source>
        <dbReference type="ARBA" id="ARBA00023136"/>
    </source>
</evidence>
<feature type="transmembrane region" description="Helical" evidence="7">
    <location>
        <begin position="140"/>
        <end position="162"/>
    </location>
</feature>
<dbReference type="STRING" id="178035.A0A154PEF7"/>
<dbReference type="OrthoDB" id="6770063at2759"/>
<feature type="transmembrane region" description="Helical" evidence="7">
    <location>
        <begin position="304"/>
        <end position="323"/>
    </location>
</feature>
<gene>
    <name evidence="9" type="ORF">WN55_00791</name>
</gene>
<feature type="transmembrane region" description="Helical" evidence="7">
    <location>
        <begin position="115"/>
        <end position="134"/>
    </location>
</feature>
<proteinExistence type="inferred from homology"/>
<evidence type="ECO:0000256" key="7">
    <source>
        <dbReference type="SAM" id="Phobius"/>
    </source>
</evidence>
<feature type="domain" description="Major facilitator superfamily (MFS) profile" evidence="8">
    <location>
        <begin position="50"/>
        <end position="481"/>
    </location>
</feature>
<dbReference type="InterPro" id="IPR044770">
    <property type="entry name" value="MFS_spinster-like"/>
</dbReference>
<evidence type="ECO:0000256" key="4">
    <source>
        <dbReference type="ARBA" id="ARBA00022989"/>
    </source>
</evidence>
<keyword evidence="4 7" id="KW-1133">Transmembrane helix</keyword>
<feature type="transmembrane region" description="Helical" evidence="7">
    <location>
        <begin position="366"/>
        <end position="390"/>
    </location>
</feature>
<dbReference type="PANTHER" id="PTHR23505:SF79">
    <property type="entry name" value="PROTEIN SPINSTER"/>
    <property type="match status" value="1"/>
</dbReference>
<accession>A0A154PEF7</accession>
<evidence type="ECO:0000256" key="2">
    <source>
        <dbReference type="ARBA" id="ARBA00022448"/>
    </source>
</evidence>
<dbReference type="AlphaFoldDB" id="A0A154PEF7"/>
<dbReference type="InterPro" id="IPR011701">
    <property type="entry name" value="MFS"/>
</dbReference>
<feature type="transmembrane region" description="Helical" evidence="7">
    <location>
        <begin position="174"/>
        <end position="193"/>
    </location>
</feature>
<dbReference type="CDD" id="cd17328">
    <property type="entry name" value="MFS_spinster_like"/>
    <property type="match status" value="1"/>
</dbReference>
<dbReference type="GO" id="GO:0016020">
    <property type="term" value="C:membrane"/>
    <property type="evidence" value="ECO:0007669"/>
    <property type="project" value="UniProtKB-SubCell"/>
</dbReference>
<evidence type="ECO:0000313" key="9">
    <source>
        <dbReference type="EMBL" id="KZC09658.1"/>
    </source>
</evidence>
<keyword evidence="5 7" id="KW-0472">Membrane</keyword>
<dbReference type="PANTHER" id="PTHR23505">
    <property type="entry name" value="SPINSTER"/>
    <property type="match status" value="1"/>
</dbReference>
<keyword evidence="10" id="KW-1185">Reference proteome</keyword>
<evidence type="ECO:0000256" key="6">
    <source>
        <dbReference type="ARBA" id="ARBA00024338"/>
    </source>
</evidence>
<feature type="transmembrane region" description="Helical" evidence="7">
    <location>
        <begin position="205"/>
        <end position="225"/>
    </location>
</feature>
<protein>
    <submittedName>
        <fullName evidence="9">Protein spinster</fullName>
    </submittedName>
</protein>